<comment type="similarity">
    <text evidence="2 6">Belongs to the iron/ascorbate-dependent oxidoreductase family.</text>
</comment>
<dbReference type="InterPro" id="IPR027443">
    <property type="entry name" value="IPNS-like_sf"/>
</dbReference>
<gene>
    <name evidence="8" type="ORF">LITE_LOCUS37027</name>
</gene>
<sequence length="364" mass="40615">MASTTYDRLAELTAFDETKAGVKGLADAGITELPRIFHAPPHFLDTTTKTASFSPSDPDFIFPVIDLKGAAADHRKVIVEKVREAAEKWGFFEVVNHAIPERVMEEMKAGVRRFHEQDLEAKKEFFGRDPSKRVVYNSNFDLYSAPVTNWRDAVLFHTAPDVPKPEELPACCSEIVIEYTQELLKLTDLLFELLSEALGLPSNYLKEMDCAKGLYMACNYHPPCPQPELTVGASKHTDFDFITVLLQDHIGGLQVLHQDHWVDVPPLPGSLVVNVGDLLQLISNDKFISVEHRVQAKTIGPRVSVASFFSTGFSPNARMYGPIKELLSAENPPKYKETSIPDFTVKSYQKGLDGTTSSLVQFMI</sequence>
<keyword evidence="9" id="KW-1185">Reference proteome</keyword>
<dbReference type="PANTHER" id="PTHR10209:SF791">
    <property type="entry name" value="1-AMINOCYCLOPROPANE-1-CARBOXYLATE OXIDASE HOMOLOG 1"/>
    <property type="match status" value="1"/>
</dbReference>
<reference evidence="8" key="1">
    <citation type="submission" date="2022-08" db="EMBL/GenBank/DDBJ databases">
        <authorList>
            <person name="Gutierrez-Valencia J."/>
        </authorList>
    </citation>
    <scope>NUCLEOTIDE SEQUENCE</scope>
</reference>
<dbReference type="PROSITE" id="PS51471">
    <property type="entry name" value="FE2OG_OXY"/>
    <property type="match status" value="1"/>
</dbReference>
<evidence type="ECO:0000313" key="8">
    <source>
        <dbReference type="EMBL" id="CAI0466432.1"/>
    </source>
</evidence>
<evidence type="ECO:0000256" key="1">
    <source>
        <dbReference type="ARBA" id="ARBA00001962"/>
    </source>
</evidence>
<dbReference type="Pfam" id="PF14226">
    <property type="entry name" value="DIOX_N"/>
    <property type="match status" value="1"/>
</dbReference>
<protein>
    <recommendedName>
        <fullName evidence="7">Fe2OG dioxygenase domain-containing protein</fullName>
    </recommendedName>
</protein>
<dbReference type="InterPro" id="IPR026992">
    <property type="entry name" value="DIOX_N"/>
</dbReference>
<evidence type="ECO:0000256" key="4">
    <source>
        <dbReference type="ARBA" id="ARBA00023002"/>
    </source>
</evidence>
<dbReference type="Proteomes" id="UP001154282">
    <property type="component" value="Unassembled WGS sequence"/>
</dbReference>
<dbReference type="InterPro" id="IPR044861">
    <property type="entry name" value="IPNS-like_FE2OG_OXY"/>
</dbReference>
<accession>A0AAV0P5K1</accession>
<dbReference type="SUPFAM" id="SSF51197">
    <property type="entry name" value="Clavaminate synthase-like"/>
    <property type="match status" value="1"/>
</dbReference>
<evidence type="ECO:0000256" key="6">
    <source>
        <dbReference type="RuleBase" id="RU003682"/>
    </source>
</evidence>
<dbReference type="PANTHER" id="PTHR10209">
    <property type="entry name" value="OXIDOREDUCTASE, 2OG-FE II OXYGENASE FAMILY PROTEIN"/>
    <property type="match status" value="1"/>
</dbReference>
<keyword evidence="3 6" id="KW-0479">Metal-binding</keyword>
<proteinExistence type="inferred from homology"/>
<comment type="caution">
    <text evidence="8">The sequence shown here is derived from an EMBL/GenBank/DDBJ whole genome shotgun (WGS) entry which is preliminary data.</text>
</comment>
<dbReference type="InterPro" id="IPR005123">
    <property type="entry name" value="Oxoglu/Fe-dep_dioxygenase_dom"/>
</dbReference>
<dbReference type="Gene3D" id="2.60.120.330">
    <property type="entry name" value="B-lactam Antibiotic, Isopenicillin N Synthase, Chain"/>
    <property type="match status" value="1"/>
</dbReference>
<evidence type="ECO:0000313" key="9">
    <source>
        <dbReference type="Proteomes" id="UP001154282"/>
    </source>
</evidence>
<feature type="domain" description="Fe2OG dioxygenase" evidence="7">
    <location>
        <begin position="212"/>
        <end position="312"/>
    </location>
</feature>
<evidence type="ECO:0000256" key="3">
    <source>
        <dbReference type="ARBA" id="ARBA00022723"/>
    </source>
</evidence>
<name>A0AAV0P5K1_9ROSI</name>
<evidence type="ECO:0000259" key="7">
    <source>
        <dbReference type="PROSITE" id="PS51471"/>
    </source>
</evidence>
<evidence type="ECO:0000256" key="2">
    <source>
        <dbReference type="ARBA" id="ARBA00008056"/>
    </source>
</evidence>
<organism evidence="8 9">
    <name type="scientific">Linum tenue</name>
    <dbReference type="NCBI Taxonomy" id="586396"/>
    <lineage>
        <taxon>Eukaryota</taxon>
        <taxon>Viridiplantae</taxon>
        <taxon>Streptophyta</taxon>
        <taxon>Embryophyta</taxon>
        <taxon>Tracheophyta</taxon>
        <taxon>Spermatophyta</taxon>
        <taxon>Magnoliopsida</taxon>
        <taxon>eudicotyledons</taxon>
        <taxon>Gunneridae</taxon>
        <taxon>Pentapetalae</taxon>
        <taxon>rosids</taxon>
        <taxon>fabids</taxon>
        <taxon>Malpighiales</taxon>
        <taxon>Linaceae</taxon>
        <taxon>Linum</taxon>
    </lineage>
</organism>
<dbReference type="EMBL" id="CAMGYJ010000008">
    <property type="protein sequence ID" value="CAI0466432.1"/>
    <property type="molecule type" value="Genomic_DNA"/>
</dbReference>
<dbReference type="Pfam" id="PF03171">
    <property type="entry name" value="2OG-FeII_Oxy"/>
    <property type="match status" value="1"/>
</dbReference>
<dbReference type="GO" id="GO:0046872">
    <property type="term" value="F:metal ion binding"/>
    <property type="evidence" value="ECO:0007669"/>
    <property type="project" value="UniProtKB-KW"/>
</dbReference>
<keyword evidence="5 6" id="KW-0408">Iron</keyword>
<dbReference type="AlphaFoldDB" id="A0AAV0P5K1"/>
<comment type="cofactor">
    <cofactor evidence="1">
        <name>Fe cation</name>
        <dbReference type="ChEBI" id="CHEBI:24875"/>
    </cofactor>
</comment>
<evidence type="ECO:0000256" key="5">
    <source>
        <dbReference type="ARBA" id="ARBA00023004"/>
    </source>
</evidence>
<keyword evidence="4 6" id="KW-0560">Oxidoreductase</keyword>
<dbReference type="FunFam" id="2.60.120.330:FF:000005">
    <property type="entry name" value="1-aminocyclopropane-1-carboxylate oxidase homolog 1"/>
    <property type="match status" value="1"/>
</dbReference>
<dbReference type="GO" id="GO:0051213">
    <property type="term" value="F:dioxygenase activity"/>
    <property type="evidence" value="ECO:0007669"/>
    <property type="project" value="UniProtKB-ARBA"/>
</dbReference>